<protein>
    <recommendedName>
        <fullName evidence="4">CCHC-type domain-containing protein</fullName>
    </recommendedName>
</protein>
<dbReference type="PROSITE" id="PS50158">
    <property type="entry name" value="ZF_CCHC"/>
    <property type="match status" value="2"/>
</dbReference>
<dbReference type="Pfam" id="PF01541">
    <property type="entry name" value="GIY-YIG"/>
    <property type="match status" value="1"/>
</dbReference>
<dbReference type="InterPro" id="IPR035901">
    <property type="entry name" value="GIY-YIG_endonuc_sf"/>
</dbReference>
<dbReference type="InterPro" id="IPR000305">
    <property type="entry name" value="GIY-YIG_endonuc"/>
</dbReference>
<feature type="domain" description="GIY-YIG" evidence="2">
    <location>
        <begin position="1"/>
        <end position="71"/>
    </location>
</feature>
<dbReference type="InterPro" id="IPR036875">
    <property type="entry name" value="Znf_CCHC_sf"/>
</dbReference>
<dbReference type="EMBL" id="MN740165">
    <property type="protein sequence ID" value="QHT91562.1"/>
    <property type="molecule type" value="Genomic_DNA"/>
</dbReference>
<feature type="domain" description="CCHC-type" evidence="1">
    <location>
        <begin position="179"/>
        <end position="192"/>
    </location>
</feature>
<organism evidence="3">
    <name type="scientific">viral metagenome</name>
    <dbReference type="NCBI Taxonomy" id="1070528"/>
    <lineage>
        <taxon>unclassified sequences</taxon>
        <taxon>metagenomes</taxon>
        <taxon>organismal metagenomes</taxon>
    </lineage>
</organism>
<feature type="domain" description="CCHC-type" evidence="1">
    <location>
        <begin position="102"/>
        <end position="118"/>
    </location>
</feature>
<evidence type="ECO:0000313" key="3">
    <source>
        <dbReference type="EMBL" id="QHT91562.1"/>
    </source>
</evidence>
<dbReference type="SMART" id="SM00343">
    <property type="entry name" value="ZnF_C2HC"/>
    <property type="match status" value="2"/>
</dbReference>
<evidence type="ECO:0000259" key="2">
    <source>
        <dbReference type="PROSITE" id="PS50164"/>
    </source>
</evidence>
<name>A0A6C0IF80_9ZZZZ</name>
<dbReference type="SUPFAM" id="SSF82771">
    <property type="entry name" value="GIY-YIG endonuclease"/>
    <property type="match status" value="1"/>
</dbReference>
<dbReference type="Pfam" id="PF00098">
    <property type="entry name" value="zf-CCHC"/>
    <property type="match status" value="2"/>
</dbReference>
<dbReference type="Gene3D" id="3.40.1440.10">
    <property type="entry name" value="GIY-YIG endonuclease"/>
    <property type="match status" value="1"/>
</dbReference>
<evidence type="ECO:0000259" key="1">
    <source>
        <dbReference type="PROSITE" id="PS50158"/>
    </source>
</evidence>
<dbReference type="GO" id="GO:0003676">
    <property type="term" value="F:nucleic acid binding"/>
    <property type="evidence" value="ECO:0007669"/>
    <property type="project" value="InterPro"/>
</dbReference>
<reference evidence="3" key="1">
    <citation type="journal article" date="2020" name="Nature">
        <title>Giant virus diversity and host interactions through global metagenomics.</title>
        <authorList>
            <person name="Schulz F."/>
            <person name="Roux S."/>
            <person name="Paez-Espino D."/>
            <person name="Jungbluth S."/>
            <person name="Walsh D.A."/>
            <person name="Denef V.J."/>
            <person name="McMahon K.D."/>
            <person name="Konstantinidis K.T."/>
            <person name="Eloe-Fadrosh E.A."/>
            <person name="Kyrpides N.C."/>
            <person name="Woyke T."/>
        </authorList>
    </citation>
    <scope>NUCLEOTIDE SEQUENCE</scope>
    <source>
        <strain evidence="3">GVMAG-M-3300023184-77</strain>
    </source>
</reference>
<dbReference type="PROSITE" id="PS50164">
    <property type="entry name" value="GIY_YIG"/>
    <property type="match status" value="1"/>
</dbReference>
<dbReference type="SUPFAM" id="SSF57756">
    <property type="entry name" value="Retrovirus zinc finger-like domains"/>
    <property type="match status" value="2"/>
</dbReference>
<proteinExistence type="predicted"/>
<accession>A0A6C0IF80</accession>
<evidence type="ECO:0008006" key="4">
    <source>
        <dbReference type="Google" id="ProtNLM"/>
    </source>
</evidence>
<dbReference type="AlphaFoldDB" id="A0A6C0IF80"/>
<dbReference type="InterPro" id="IPR001878">
    <property type="entry name" value="Znf_CCHC"/>
</dbReference>
<sequence>MEQLYVLELTNKKYYVGKTTDIMRRYEEHKNGQGSAWTSKYKPLKMLLCRELQGVHDENNTTKDYMNKYGIEHVRGGSYTQMVLPADVISLLQREIVGTEDKCYKCNLTGHFATQCTSVKKITPPAPAPAQVTRKKKVDDEWECEYCDRTFTTRYGCSVHERSCKEAEDESEDGDYVTCYRCGNEGHYSTTCYAKKHIDGYWIG</sequence>
<dbReference type="GO" id="GO:0008270">
    <property type="term" value="F:zinc ion binding"/>
    <property type="evidence" value="ECO:0007669"/>
    <property type="project" value="InterPro"/>
</dbReference>
<dbReference type="Gene3D" id="4.10.60.10">
    <property type="entry name" value="Zinc finger, CCHC-type"/>
    <property type="match status" value="1"/>
</dbReference>